<feature type="region of interest" description="Disordered" evidence="2">
    <location>
        <begin position="130"/>
        <end position="154"/>
    </location>
</feature>
<gene>
    <name evidence="3" type="ORF">DPMN_162221</name>
</gene>
<proteinExistence type="predicted"/>
<reference evidence="3" key="2">
    <citation type="submission" date="2020-11" db="EMBL/GenBank/DDBJ databases">
        <authorList>
            <person name="McCartney M.A."/>
            <person name="Auch B."/>
            <person name="Kono T."/>
            <person name="Mallez S."/>
            <person name="Becker A."/>
            <person name="Gohl D.M."/>
            <person name="Silverstein K.A.T."/>
            <person name="Koren S."/>
            <person name="Bechman K.B."/>
            <person name="Herman A."/>
            <person name="Abrahante J.E."/>
            <person name="Garbe J."/>
        </authorList>
    </citation>
    <scope>NUCLEOTIDE SEQUENCE</scope>
    <source>
        <strain evidence="3">Duluth1</strain>
        <tissue evidence="3">Whole animal</tissue>
    </source>
</reference>
<sequence>MAERNQGGDLHYKLNLLFDELREQNCMVQNLKDELKGTAVTAFEEAKRLKKEKEMTWRFKGNKAQHEFNEEIVNILKHIEWSTEHGKGEYCRELVTEACEKIRKRNTLIRIADTSEGGWDTVNVYESNPVASDSDEDAKISRADNKATKKKGERIRGSIRIPRHRKSGSRHIRSLLHVVLLRAEEEVFFVVTEGRALHSHRNRP</sequence>
<comment type="caution">
    <text evidence="3">The sequence shown here is derived from an EMBL/GenBank/DDBJ whole genome shotgun (WGS) entry which is preliminary data.</text>
</comment>
<evidence type="ECO:0000313" key="4">
    <source>
        <dbReference type="Proteomes" id="UP000828390"/>
    </source>
</evidence>
<protein>
    <submittedName>
        <fullName evidence="3">Uncharacterized protein</fullName>
    </submittedName>
</protein>
<accession>A0A9D4ITG8</accession>
<evidence type="ECO:0000256" key="1">
    <source>
        <dbReference type="SAM" id="Coils"/>
    </source>
</evidence>
<organism evidence="3 4">
    <name type="scientific">Dreissena polymorpha</name>
    <name type="common">Zebra mussel</name>
    <name type="synonym">Mytilus polymorpha</name>
    <dbReference type="NCBI Taxonomy" id="45954"/>
    <lineage>
        <taxon>Eukaryota</taxon>
        <taxon>Metazoa</taxon>
        <taxon>Spiralia</taxon>
        <taxon>Lophotrochozoa</taxon>
        <taxon>Mollusca</taxon>
        <taxon>Bivalvia</taxon>
        <taxon>Autobranchia</taxon>
        <taxon>Heteroconchia</taxon>
        <taxon>Euheterodonta</taxon>
        <taxon>Imparidentia</taxon>
        <taxon>Neoheterodontei</taxon>
        <taxon>Myida</taxon>
        <taxon>Dreissenoidea</taxon>
        <taxon>Dreissenidae</taxon>
        <taxon>Dreissena</taxon>
    </lineage>
</organism>
<keyword evidence="1" id="KW-0175">Coiled coil</keyword>
<name>A0A9D4ITG8_DREPO</name>
<dbReference type="AlphaFoldDB" id="A0A9D4ITG8"/>
<dbReference type="EMBL" id="JAIWYP010000008">
    <property type="protein sequence ID" value="KAH3784267.1"/>
    <property type="molecule type" value="Genomic_DNA"/>
</dbReference>
<feature type="coiled-coil region" evidence="1">
    <location>
        <begin position="14"/>
        <end position="52"/>
    </location>
</feature>
<feature type="compositionally biased region" description="Basic and acidic residues" evidence="2">
    <location>
        <begin position="137"/>
        <end position="147"/>
    </location>
</feature>
<dbReference type="Proteomes" id="UP000828390">
    <property type="component" value="Unassembled WGS sequence"/>
</dbReference>
<reference evidence="3" key="1">
    <citation type="journal article" date="2019" name="bioRxiv">
        <title>The Genome of the Zebra Mussel, Dreissena polymorpha: A Resource for Invasive Species Research.</title>
        <authorList>
            <person name="McCartney M.A."/>
            <person name="Auch B."/>
            <person name="Kono T."/>
            <person name="Mallez S."/>
            <person name="Zhang Y."/>
            <person name="Obille A."/>
            <person name="Becker A."/>
            <person name="Abrahante J.E."/>
            <person name="Garbe J."/>
            <person name="Badalamenti J.P."/>
            <person name="Herman A."/>
            <person name="Mangelson H."/>
            <person name="Liachko I."/>
            <person name="Sullivan S."/>
            <person name="Sone E.D."/>
            <person name="Koren S."/>
            <person name="Silverstein K.A.T."/>
            <person name="Beckman K.B."/>
            <person name="Gohl D.M."/>
        </authorList>
    </citation>
    <scope>NUCLEOTIDE SEQUENCE</scope>
    <source>
        <strain evidence="3">Duluth1</strain>
        <tissue evidence="3">Whole animal</tissue>
    </source>
</reference>
<evidence type="ECO:0000256" key="2">
    <source>
        <dbReference type="SAM" id="MobiDB-lite"/>
    </source>
</evidence>
<keyword evidence="4" id="KW-1185">Reference proteome</keyword>
<evidence type="ECO:0000313" key="3">
    <source>
        <dbReference type="EMBL" id="KAH3784267.1"/>
    </source>
</evidence>